<dbReference type="PRINTS" id="PR00786">
    <property type="entry name" value="NEPRILYSIN"/>
</dbReference>
<dbReference type="InterPro" id="IPR042089">
    <property type="entry name" value="Peptidase_M13_dom_2"/>
</dbReference>
<dbReference type="Gene3D" id="3.40.390.10">
    <property type="entry name" value="Collagenase (Catalytic Domain)"/>
    <property type="match status" value="1"/>
</dbReference>
<dbReference type="SUPFAM" id="SSF55486">
    <property type="entry name" value="Metalloproteases ('zincins'), catalytic domain"/>
    <property type="match status" value="1"/>
</dbReference>
<accession>A0A8H7R848</accession>
<dbReference type="GO" id="GO:0046872">
    <property type="term" value="F:metal ion binding"/>
    <property type="evidence" value="ECO:0007669"/>
    <property type="project" value="UniProtKB-KW"/>
</dbReference>
<gene>
    <name evidence="10" type="ORF">INT47_007210</name>
</gene>
<organism evidence="10 11">
    <name type="scientific">Mucor saturninus</name>
    <dbReference type="NCBI Taxonomy" id="64648"/>
    <lineage>
        <taxon>Eukaryota</taxon>
        <taxon>Fungi</taxon>
        <taxon>Fungi incertae sedis</taxon>
        <taxon>Mucoromycota</taxon>
        <taxon>Mucoromycotina</taxon>
        <taxon>Mucoromycetes</taxon>
        <taxon>Mucorales</taxon>
        <taxon>Mucorineae</taxon>
        <taxon>Mucoraceae</taxon>
        <taxon>Mucor</taxon>
    </lineage>
</organism>
<dbReference type="GO" id="GO:0005886">
    <property type="term" value="C:plasma membrane"/>
    <property type="evidence" value="ECO:0007669"/>
    <property type="project" value="TreeGrafter"/>
</dbReference>
<protein>
    <recommendedName>
        <fullName evidence="12">Zincin</fullName>
    </recommendedName>
</protein>
<keyword evidence="4" id="KW-0479">Metal-binding</keyword>
<dbReference type="InterPro" id="IPR018497">
    <property type="entry name" value="Peptidase_M13_C"/>
</dbReference>
<dbReference type="Pfam" id="PF01431">
    <property type="entry name" value="Peptidase_M13"/>
    <property type="match status" value="1"/>
</dbReference>
<evidence type="ECO:0000256" key="5">
    <source>
        <dbReference type="ARBA" id="ARBA00022801"/>
    </source>
</evidence>
<dbReference type="Proteomes" id="UP000603453">
    <property type="component" value="Unassembled WGS sequence"/>
</dbReference>
<evidence type="ECO:0000259" key="8">
    <source>
        <dbReference type="Pfam" id="PF01431"/>
    </source>
</evidence>
<dbReference type="GO" id="GO:0016485">
    <property type="term" value="P:protein processing"/>
    <property type="evidence" value="ECO:0007669"/>
    <property type="project" value="TreeGrafter"/>
</dbReference>
<dbReference type="OrthoDB" id="6475849at2759"/>
<dbReference type="GO" id="GO:0004222">
    <property type="term" value="F:metalloendopeptidase activity"/>
    <property type="evidence" value="ECO:0007669"/>
    <property type="project" value="InterPro"/>
</dbReference>
<dbReference type="PANTHER" id="PTHR11733:SF167">
    <property type="entry name" value="FI17812P1-RELATED"/>
    <property type="match status" value="1"/>
</dbReference>
<keyword evidence="3" id="KW-0645">Protease</keyword>
<evidence type="ECO:0000256" key="2">
    <source>
        <dbReference type="ARBA" id="ARBA00007357"/>
    </source>
</evidence>
<keyword evidence="7" id="KW-0482">Metalloprotease</keyword>
<keyword evidence="5" id="KW-0378">Hydrolase</keyword>
<dbReference type="PROSITE" id="PS51885">
    <property type="entry name" value="NEPRILYSIN"/>
    <property type="match status" value="1"/>
</dbReference>
<name>A0A8H7R848_9FUNG</name>
<dbReference type="InterPro" id="IPR024079">
    <property type="entry name" value="MetalloPept_cat_dom_sf"/>
</dbReference>
<comment type="similarity">
    <text evidence="2">Belongs to the peptidase M13 family.</text>
</comment>
<evidence type="ECO:0008006" key="12">
    <source>
        <dbReference type="Google" id="ProtNLM"/>
    </source>
</evidence>
<feature type="domain" description="Peptidase M13 C-terminal" evidence="8">
    <location>
        <begin position="541"/>
        <end position="749"/>
    </location>
</feature>
<evidence type="ECO:0000256" key="4">
    <source>
        <dbReference type="ARBA" id="ARBA00022723"/>
    </source>
</evidence>
<evidence type="ECO:0000259" key="9">
    <source>
        <dbReference type="Pfam" id="PF05649"/>
    </source>
</evidence>
<evidence type="ECO:0000256" key="1">
    <source>
        <dbReference type="ARBA" id="ARBA00001947"/>
    </source>
</evidence>
<sequence>MPPLISSLSQRALPNVCLTPKCVEIAESILSSVNLNVDPCSDFFQYTCGNWLLSDEIKDTVKGSSTARTMTTKNLDMILGFLEGTFEDLYDTIKSVDPLYHTQSMMDSDRKNFQLIKTYYDACLDTERNLQLGSTPLFPFLAQIENDLFPITENLVSERLSETIAALTLRGVPSIVDIGTDINIYEHDYFLLQIFPGLTDNLTVYEHIDQLESYRQKVIDLLTHTVGDVSELDQDYGEFVLQESQKNNFTLWSASKIEIAASNFVNFEMKLAKLVNVEAISNVFYNHPSTLKEIESINPTIDWNTLVSTLVSSEYPTPDLPVKYLKEYMEDLEELLTTTSVKILQEYFIVRSIQATTSKLSIPESVQSSTVTSLSEYLPQVEIFRAPTGKEPESPSQRSECAKDTSLKFYDIFGRFFSLSSLGATDEVMKVEDMVSFLHSTWLYDMLPETSWADEETKAGIIEKIENLILKIGVRNKNPDWRDPSSLELLYDNVTLDNSDGYFYNSVFMAIQENTKNFKSLLQKKNRSDYSKEDMGPYVVNAFYNPFFNSLEILIGMIQQPFYSIDYPDYLNYGAIGGVIGHELVHALDNRGKSYNATGYLENWFTESSAKAYDEKAQCFVEQYENFTMTGLNNTEYPLDGDAQLGENIADSGGLNIAFRAYQNHVLKQGPDQLLPGLEHLTPEQMFFVNHGLISCEITALSDAKESAEEVHSPFYYRVIGGLQNDPNFSKAFNCPIGSPMNPEKKCSIW</sequence>
<dbReference type="InterPro" id="IPR000718">
    <property type="entry name" value="Peptidase_M13"/>
</dbReference>
<evidence type="ECO:0000256" key="6">
    <source>
        <dbReference type="ARBA" id="ARBA00022833"/>
    </source>
</evidence>
<evidence type="ECO:0000256" key="3">
    <source>
        <dbReference type="ARBA" id="ARBA00022670"/>
    </source>
</evidence>
<feature type="domain" description="Peptidase M13 N-terminal" evidence="9">
    <location>
        <begin position="39"/>
        <end position="473"/>
    </location>
</feature>
<dbReference type="AlphaFoldDB" id="A0A8H7R848"/>
<comment type="caution">
    <text evidence="10">The sequence shown here is derived from an EMBL/GenBank/DDBJ whole genome shotgun (WGS) entry which is preliminary data.</text>
</comment>
<proteinExistence type="inferred from homology"/>
<keyword evidence="6" id="KW-0862">Zinc</keyword>
<keyword evidence="11" id="KW-1185">Reference proteome</keyword>
<evidence type="ECO:0000313" key="10">
    <source>
        <dbReference type="EMBL" id="KAG2205425.1"/>
    </source>
</evidence>
<dbReference type="InterPro" id="IPR008753">
    <property type="entry name" value="Peptidase_M13_N"/>
</dbReference>
<evidence type="ECO:0000313" key="11">
    <source>
        <dbReference type="Proteomes" id="UP000603453"/>
    </source>
</evidence>
<dbReference type="EMBL" id="JAEPRD010000037">
    <property type="protein sequence ID" value="KAG2205425.1"/>
    <property type="molecule type" value="Genomic_DNA"/>
</dbReference>
<reference evidence="10" key="1">
    <citation type="submission" date="2020-12" db="EMBL/GenBank/DDBJ databases">
        <title>Metabolic potential, ecology and presence of endohyphal bacteria is reflected in genomic diversity of Mucoromycotina.</title>
        <authorList>
            <person name="Muszewska A."/>
            <person name="Okrasinska A."/>
            <person name="Steczkiewicz K."/>
            <person name="Drgas O."/>
            <person name="Orlowska M."/>
            <person name="Perlinska-Lenart U."/>
            <person name="Aleksandrzak-Piekarczyk T."/>
            <person name="Szatraj K."/>
            <person name="Zielenkiewicz U."/>
            <person name="Pilsyk S."/>
            <person name="Malc E."/>
            <person name="Mieczkowski P."/>
            <person name="Kruszewska J.S."/>
            <person name="Biernat P."/>
            <person name="Pawlowska J."/>
        </authorList>
    </citation>
    <scope>NUCLEOTIDE SEQUENCE</scope>
    <source>
        <strain evidence="10">WA0000017839</strain>
    </source>
</reference>
<dbReference type="Pfam" id="PF05649">
    <property type="entry name" value="Peptidase_M13_N"/>
    <property type="match status" value="1"/>
</dbReference>
<evidence type="ECO:0000256" key="7">
    <source>
        <dbReference type="ARBA" id="ARBA00023049"/>
    </source>
</evidence>
<dbReference type="CDD" id="cd08662">
    <property type="entry name" value="M13"/>
    <property type="match status" value="1"/>
</dbReference>
<comment type="cofactor">
    <cofactor evidence="1">
        <name>Zn(2+)</name>
        <dbReference type="ChEBI" id="CHEBI:29105"/>
    </cofactor>
</comment>
<dbReference type="Gene3D" id="1.10.1380.10">
    <property type="entry name" value="Neutral endopeptidase , domain2"/>
    <property type="match status" value="1"/>
</dbReference>
<dbReference type="PANTHER" id="PTHR11733">
    <property type="entry name" value="ZINC METALLOPROTEASE FAMILY M13 NEPRILYSIN-RELATED"/>
    <property type="match status" value="1"/>
</dbReference>